<accession>A0AC35F3J8</accession>
<dbReference type="WBParaSite" id="PS1159_v2.g12688.t1">
    <property type="protein sequence ID" value="PS1159_v2.g12688.t1"/>
    <property type="gene ID" value="PS1159_v2.g12688"/>
</dbReference>
<dbReference type="Proteomes" id="UP000887580">
    <property type="component" value="Unplaced"/>
</dbReference>
<proteinExistence type="predicted"/>
<protein>
    <submittedName>
        <fullName evidence="2">Uncharacterized protein</fullName>
    </submittedName>
</protein>
<evidence type="ECO:0000313" key="2">
    <source>
        <dbReference type="WBParaSite" id="PS1159_v2.g12688.t1"/>
    </source>
</evidence>
<name>A0AC35F3J8_9BILA</name>
<reference evidence="2" key="1">
    <citation type="submission" date="2022-11" db="UniProtKB">
        <authorList>
            <consortium name="WormBaseParasite"/>
        </authorList>
    </citation>
    <scope>IDENTIFICATION</scope>
</reference>
<evidence type="ECO:0000313" key="1">
    <source>
        <dbReference type="Proteomes" id="UP000887580"/>
    </source>
</evidence>
<sequence length="81" mass="8913">MQTNKRRRQSEPPTILPRIESLPAPPPDYPGSESPEYLSFKGANHCTAANSANTSFCTLSSHSSEGRGRLPSEYCIPNKSY</sequence>
<organism evidence="1 2">
    <name type="scientific">Panagrolaimus sp. PS1159</name>
    <dbReference type="NCBI Taxonomy" id="55785"/>
    <lineage>
        <taxon>Eukaryota</taxon>
        <taxon>Metazoa</taxon>
        <taxon>Ecdysozoa</taxon>
        <taxon>Nematoda</taxon>
        <taxon>Chromadorea</taxon>
        <taxon>Rhabditida</taxon>
        <taxon>Tylenchina</taxon>
        <taxon>Panagrolaimomorpha</taxon>
        <taxon>Panagrolaimoidea</taxon>
        <taxon>Panagrolaimidae</taxon>
        <taxon>Panagrolaimus</taxon>
    </lineage>
</organism>